<sequence>MEAPEYLDLDEIDFSDDISYSVTSLKTIPELCRRCDSQNEDRSGHVTCSHFHNRRCYRFLLWLRRRPISSSDAFRLTQSKHPMLKELAPGAFADLHCYDNLFEPMAAEDTLAPEKSPRLLDGGTFP</sequence>
<gene>
    <name evidence="1" type="primary">SNCAIP</name>
</gene>
<reference evidence="1" key="1">
    <citation type="submission" date="2020-11" db="EMBL/GenBank/DDBJ databases">
        <authorList>
            <person name="Davenport K.M."/>
            <person name="Bickhart D.M."/>
            <person name="Smith T.P.L."/>
            <person name="Murdoch B.M."/>
            <person name="Rosen B.D."/>
        </authorList>
    </citation>
    <scope>NUCLEOTIDE SEQUENCE [LARGE SCALE GENOMIC DNA]</scope>
    <source>
        <strain evidence="1">OAR_USU_Benz2616</strain>
    </source>
</reference>
<evidence type="ECO:0000313" key="1">
    <source>
        <dbReference type="Ensembl" id="ENSOARP00020052438.1"/>
    </source>
</evidence>
<dbReference type="Ensembl" id="ENSOART00020053595.1">
    <property type="protein sequence ID" value="ENSOARP00020052438.1"/>
    <property type="gene ID" value="ENSOARG00020006162.2"/>
</dbReference>
<organism evidence="1">
    <name type="scientific">Ovis aries</name>
    <name type="common">Sheep</name>
    <dbReference type="NCBI Taxonomy" id="9940"/>
    <lineage>
        <taxon>Eukaryota</taxon>
        <taxon>Metazoa</taxon>
        <taxon>Chordata</taxon>
        <taxon>Craniata</taxon>
        <taxon>Vertebrata</taxon>
        <taxon>Euteleostomi</taxon>
        <taxon>Mammalia</taxon>
        <taxon>Eutheria</taxon>
        <taxon>Laurasiatheria</taxon>
        <taxon>Artiodactyla</taxon>
        <taxon>Ruminantia</taxon>
        <taxon>Pecora</taxon>
        <taxon>Bovidae</taxon>
        <taxon>Caprinae</taxon>
        <taxon>Ovis</taxon>
    </lineage>
</organism>
<accession>A0AC11DY81</accession>
<name>A0AC11DY81_SHEEP</name>
<reference evidence="1" key="3">
    <citation type="submission" date="2025-09" db="UniProtKB">
        <authorList>
            <consortium name="Ensembl"/>
        </authorList>
    </citation>
    <scope>IDENTIFICATION</scope>
</reference>
<reference evidence="1" key="2">
    <citation type="submission" date="2025-08" db="UniProtKB">
        <authorList>
            <consortium name="Ensembl"/>
        </authorList>
    </citation>
    <scope>IDENTIFICATION</scope>
</reference>
<proteinExistence type="predicted"/>
<protein>
    <submittedName>
        <fullName evidence="1">Synuclein alpha interacting protein</fullName>
    </submittedName>
</protein>